<dbReference type="AlphaFoldDB" id="A0A0V1D1Y3"/>
<dbReference type="Proteomes" id="UP000054632">
    <property type="component" value="Unassembled WGS sequence"/>
</dbReference>
<proteinExistence type="predicted"/>
<gene>
    <name evidence="1" type="ORF">T4A_3235</name>
</gene>
<sequence length="45" mass="5408">MLFFQKWTKLFNISREILKKLGCFLCVIMGNEKFKGNLFQNYCIV</sequence>
<reference evidence="1 2" key="1">
    <citation type="submission" date="2015-01" db="EMBL/GenBank/DDBJ databases">
        <title>Evolution of Trichinella species and genotypes.</title>
        <authorList>
            <person name="Korhonen P.K."/>
            <person name="Edoardo P."/>
            <person name="Giuseppe L.R."/>
            <person name="Gasser R.B."/>
        </authorList>
    </citation>
    <scope>NUCLEOTIDE SEQUENCE [LARGE SCALE GENOMIC DNA]</scope>
    <source>
        <strain evidence="1">ISS13</strain>
    </source>
</reference>
<organism evidence="1 2">
    <name type="scientific">Trichinella pseudospiralis</name>
    <name type="common">Parasitic roundworm</name>
    <dbReference type="NCBI Taxonomy" id="6337"/>
    <lineage>
        <taxon>Eukaryota</taxon>
        <taxon>Metazoa</taxon>
        <taxon>Ecdysozoa</taxon>
        <taxon>Nematoda</taxon>
        <taxon>Enoplea</taxon>
        <taxon>Dorylaimia</taxon>
        <taxon>Trichinellida</taxon>
        <taxon>Trichinellidae</taxon>
        <taxon>Trichinella</taxon>
    </lineage>
</organism>
<evidence type="ECO:0000313" key="2">
    <source>
        <dbReference type="Proteomes" id="UP000054632"/>
    </source>
</evidence>
<dbReference type="EMBL" id="JYDR01003593">
    <property type="protein sequence ID" value="KRY55537.1"/>
    <property type="molecule type" value="Genomic_DNA"/>
</dbReference>
<evidence type="ECO:0000313" key="1">
    <source>
        <dbReference type="EMBL" id="KRY55537.1"/>
    </source>
</evidence>
<name>A0A0V1D1Y3_TRIPS</name>
<comment type="caution">
    <text evidence="1">The sequence shown here is derived from an EMBL/GenBank/DDBJ whole genome shotgun (WGS) entry which is preliminary data.</text>
</comment>
<protein>
    <submittedName>
        <fullName evidence="1">Uncharacterized protein</fullName>
    </submittedName>
</protein>
<accession>A0A0V1D1Y3</accession>